<dbReference type="RefSeq" id="WP_339576113.1">
    <property type="nucleotide sequence ID" value="NZ_JBBIAA010000031.1"/>
</dbReference>
<dbReference type="SUPFAM" id="SSF141868">
    <property type="entry name" value="EAL domain-like"/>
    <property type="match status" value="1"/>
</dbReference>
<feature type="region of interest" description="Disordered" evidence="1">
    <location>
        <begin position="1"/>
        <end position="34"/>
    </location>
</feature>
<dbReference type="PANTHER" id="PTHR33121:SF76">
    <property type="entry name" value="SIGNALING PROTEIN"/>
    <property type="match status" value="1"/>
</dbReference>
<name>A0ABU8RNQ6_9ACTN</name>
<dbReference type="Pfam" id="PF01590">
    <property type="entry name" value="GAF"/>
    <property type="match status" value="2"/>
</dbReference>
<feature type="domain" description="GGDEF" evidence="3">
    <location>
        <begin position="229"/>
        <end position="353"/>
    </location>
</feature>
<comment type="caution">
    <text evidence="4">The sequence shown here is derived from an EMBL/GenBank/DDBJ whole genome shotgun (WGS) entry which is preliminary data.</text>
</comment>
<dbReference type="InterPro" id="IPR035919">
    <property type="entry name" value="EAL_sf"/>
</dbReference>
<dbReference type="InterPro" id="IPR000160">
    <property type="entry name" value="GGDEF_dom"/>
</dbReference>
<dbReference type="NCBIfam" id="TIGR00254">
    <property type="entry name" value="GGDEF"/>
    <property type="match status" value="1"/>
</dbReference>
<evidence type="ECO:0000259" key="2">
    <source>
        <dbReference type="PROSITE" id="PS50883"/>
    </source>
</evidence>
<dbReference type="CDD" id="cd01949">
    <property type="entry name" value="GGDEF"/>
    <property type="match status" value="1"/>
</dbReference>
<accession>A0ABU8RNQ6</accession>
<dbReference type="SMART" id="SM00052">
    <property type="entry name" value="EAL"/>
    <property type="match status" value="1"/>
</dbReference>
<gene>
    <name evidence="4" type="ORF">WDZ17_15640</name>
</gene>
<dbReference type="PROSITE" id="PS50883">
    <property type="entry name" value="EAL"/>
    <property type="match status" value="1"/>
</dbReference>
<dbReference type="PANTHER" id="PTHR33121">
    <property type="entry name" value="CYCLIC DI-GMP PHOSPHODIESTERASE PDEF"/>
    <property type="match status" value="1"/>
</dbReference>
<dbReference type="InterPro" id="IPR003018">
    <property type="entry name" value="GAF"/>
</dbReference>
<keyword evidence="5" id="KW-1185">Reference proteome</keyword>
<dbReference type="InterPro" id="IPR001633">
    <property type="entry name" value="EAL_dom"/>
</dbReference>
<dbReference type="CDD" id="cd01948">
    <property type="entry name" value="EAL"/>
    <property type="match status" value="1"/>
</dbReference>
<protein>
    <submittedName>
        <fullName evidence="4">EAL domain-containing protein</fullName>
    </submittedName>
</protein>
<reference evidence="4 5" key="1">
    <citation type="journal article" date="2017" name="Int. J. Syst. Evol. Microbiol.">
        <title>Pseudokineococcus basanitobsidens sp. nov., isolated from volcanic rock.</title>
        <authorList>
            <person name="Lee D.W."/>
            <person name="Park M.Y."/>
            <person name="Kim J.J."/>
            <person name="Kim B.S."/>
        </authorList>
    </citation>
    <scope>NUCLEOTIDE SEQUENCE [LARGE SCALE GENOMIC DNA]</scope>
    <source>
        <strain evidence="4 5">DSM 103726</strain>
    </source>
</reference>
<evidence type="ECO:0000259" key="3">
    <source>
        <dbReference type="PROSITE" id="PS50887"/>
    </source>
</evidence>
<dbReference type="Gene3D" id="3.20.20.450">
    <property type="entry name" value="EAL domain"/>
    <property type="match status" value="1"/>
</dbReference>
<evidence type="ECO:0000256" key="1">
    <source>
        <dbReference type="SAM" id="MobiDB-lite"/>
    </source>
</evidence>
<dbReference type="SMART" id="SM00065">
    <property type="entry name" value="GAF"/>
    <property type="match status" value="2"/>
</dbReference>
<sequence>MRDVSGTGDAAGGGASPSVDETPPEGLPGLDRPAVDGTISDFTSAARAALQDLRERVGMDSWLVARRRGDDYVVLATAEDDAFGNRTGLVRPWEETFCARMVDGSAPQVAPVVDDAPGYARMRDATGIEARSYLSVPLHAPDGRLLGTLCAAGAQERGADLEAAMPSVRVQAGLLGTLLDHELQLAREVRRRERAESAAATDALTGVANRRAWDAALAAEEARAGRYASQACVVVLDLDALKHVNDADGHAAGDALLRRTADLLRERVRGSDLLARLGGDEFGLLLVEASPDEGREVARQVRDLLARSGIEASIGVGARNGDDDLHAAWRVADAAMYADKAARGTRPRARPGAAARAAASHPVVDGTRLSSVDALLELVREQLDMDATYVTRLEGDRRSFRNIAARAPMPARPGDHEPLSGTYCELLLDGRLENVVPDAAAHPVTSPLPVTRERHVGAYVGVPLHRADGRLYGTLCAHSLEADHRLRPRDAEVLRSIGGVVMDLVEEEDRREDGRRRLLTELDALEADGGPRTALQVVVDLRDGRPVGAEALSRFPAPHEAPSRWFARAAGGGAEGRLDLMCLQASLRHVGRRPGRLAVNASPGTVLTPAFTRLLGAGPLDHLVLELTEHAPVEDYTSLLAVLRPLRERGLLLAVDDAGAGYASMRHVVQLAPDVVKLDIGVVRGVERSRAGSAMAAALVGFARSTDALVLAEGVETVAERDHLVQLGVHLGQGHLFGRPELVDPPG</sequence>
<dbReference type="Gene3D" id="3.30.70.270">
    <property type="match status" value="1"/>
</dbReference>
<dbReference type="Gene3D" id="3.30.450.40">
    <property type="match status" value="2"/>
</dbReference>
<proteinExistence type="predicted"/>
<dbReference type="PROSITE" id="PS50887">
    <property type="entry name" value="GGDEF"/>
    <property type="match status" value="1"/>
</dbReference>
<dbReference type="Pfam" id="PF00990">
    <property type="entry name" value="GGDEF"/>
    <property type="match status" value="1"/>
</dbReference>
<dbReference type="EMBL" id="JBBIAA010000031">
    <property type="protein sequence ID" value="MEJ5946732.1"/>
    <property type="molecule type" value="Genomic_DNA"/>
</dbReference>
<dbReference type="SMART" id="SM00267">
    <property type="entry name" value="GGDEF"/>
    <property type="match status" value="1"/>
</dbReference>
<organism evidence="4 5">
    <name type="scientific">Pseudokineococcus basanitobsidens</name>
    <dbReference type="NCBI Taxonomy" id="1926649"/>
    <lineage>
        <taxon>Bacteria</taxon>
        <taxon>Bacillati</taxon>
        <taxon>Actinomycetota</taxon>
        <taxon>Actinomycetes</taxon>
        <taxon>Kineosporiales</taxon>
        <taxon>Kineosporiaceae</taxon>
        <taxon>Pseudokineococcus</taxon>
    </lineage>
</organism>
<dbReference type="Pfam" id="PF00563">
    <property type="entry name" value="EAL"/>
    <property type="match status" value="1"/>
</dbReference>
<evidence type="ECO:0000313" key="4">
    <source>
        <dbReference type="EMBL" id="MEJ5946732.1"/>
    </source>
</evidence>
<feature type="domain" description="EAL" evidence="2">
    <location>
        <begin position="515"/>
        <end position="747"/>
    </location>
</feature>
<dbReference type="InterPro" id="IPR050706">
    <property type="entry name" value="Cyclic-di-GMP_PDE-like"/>
</dbReference>
<dbReference type="Proteomes" id="UP001387100">
    <property type="component" value="Unassembled WGS sequence"/>
</dbReference>
<dbReference type="InterPro" id="IPR043128">
    <property type="entry name" value="Rev_trsase/Diguanyl_cyclase"/>
</dbReference>
<evidence type="ECO:0000313" key="5">
    <source>
        <dbReference type="Proteomes" id="UP001387100"/>
    </source>
</evidence>
<dbReference type="InterPro" id="IPR029016">
    <property type="entry name" value="GAF-like_dom_sf"/>
</dbReference>
<dbReference type="SUPFAM" id="SSF55781">
    <property type="entry name" value="GAF domain-like"/>
    <property type="match status" value="2"/>
</dbReference>
<dbReference type="InterPro" id="IPR029787">
    <property type="entry name" value="Nucleotide_cyclase"/>
</dbReference>
<dbReference type="SUPFAM" id="SSF55073">
    <property type="entry name" value="Nucleotide cyclase"/>
    <property type="match status" value="1"/>
</dbReference>